<sequence length="81" mass="9047">CCCKHHQLQVSCLYFEKVDQIDLSICPCHPAPKQLIHKEVFPCSTVTPTLTLSLSMLEFTCECFFQLPPNITGLSGAVKSF</sequence>
<reference evidence="1 2" key="1">
    <citation type="submission" date="2014-04" db="EMBL/GenBank/DDBJ databases">
        <authorList>
            <consortium name="DOE Joint Genome Institute"/>
            <person name="Kuo A."/>
            <person name="Kohler A."/>
            <person name="Jargeat P."/>
            <person name="Nagy L.G."/>
            <person name="Floudas D."/>
            <person name="Copeland A."/>
            <person name="Barry K.W."/>
            <person name="Cichocki N."/>
            <person name="Veneault-Fourrey C."/>
            <person name="LaButti K."/>
            <person name="Lindquist E.A."/>
            <person name="Lipzen A."/>
            <person name="Lundell T."/>
            <person name="Morin E."/>
            <person name="Murat C."/>
            <person name="Sun H."/>
            <person name="Tunlid A."/>
            <person name="Henrissat B."/>
            <person name="Grigoriev I.V."/>
            <person name="Hibbett D.S."/>
            <person name="Martin F."/>
            <person name="Nordberg H.P."/>
            <person name="Cantor M.N."/>
            <person name="Hua S.X."/>
        </authorList>
    </citation>
    <scope>NUCLEOTIDE SEQUENCE [LARGE SCALE GENOMIC DNA]</scope>
    <source>
        <strain evidence="1 2">Ve08.2h10</strain>
    </source>
</reference>
<keyword evidence="2" id="KW-1185">Reference proteome</keyword>
<evidence type="ECO:0000313" key="1">
    <source>
        <dbReference type="EMBL" id="KIK76037.1"/>
    </source>
</evidence>
<protein>
    <recommendedName>
        <fullName evidence="3">CxC1-like cysteine cluster associated with KDZ transposases domain-containing protein</fullName>
    </recommendedName>
</protein>
<dbReference type="AlphaFoldDB" id="A0A0D0BXZ3"/>
<dbReference type="EMBL" id="KN827709">
    <property type="protein sequence ID" value="KIK76037.1"/>
    <property type="molecule type" value="Genomic_DNA"/>
</dbReference>
<organism evidence="1 2">
    <name type="scientific">Paxillus rubicundulus Ve08.2h10</name>
    <dbReference type="NCBI Taxonomy" id="930991"/>
    <lineage>
        <taxon>Eukaryota</taxon>
        <taxon>Fungi</taxon>
        <taxon>Dikarya</taxon>
        <taxon>Basidiomycota</taxon>
        <taxon>Agaricomycotina</taxon>
        <taxon>Agaricomycetes</taxon>
        <taxon>Agaricomycetidae</taxon>
        <taxon>Boletales</taxon>
        <taxon>Paxilineae</taxon>
        <taxon>Paxillaceae</taxon>
        <taxon>Paxillus</taxon>
    </lineage>
</organism>
<proteinExistence type="predicted"/>
<name>A0A0D0BXZ3_9AGAM</name>
<dbReference type="Proteomes" id="UP000054538">
    <property type="component" value="Unassembled WGS sequence"/>
</dbReference>
<reference evidence="2" key="2">
    <citation type="submission" date="2015-01" db="EMBL/GenBank/DDBJ databases">
        <title>Evolutionary Origins and Diversification of the Mycorrhizal Mutualists.</title>
        <authorList>
            <consortium name="DOE Joint Genome Institute"/>
            <consortium name="Mycorrhizal Genomics Consortium"/>
            <person name="Kohler A."/>
            <person name="Kuo A."/>
            <person name="Nagy L.G."/>
            <person name="Floudas D."/>
            <person name="Copeland A."/>
            <person name="Barry K.W."/>
            <person name="Cichocki N."/>
            <person name="Veneault-Fourrey C."/>
            <person name="LaButti K."/>
            <person name="Lindquist E.A."/>
            <person name="Lipzen A."/>
            <person name="Lundell T."/>
            <person name="Morin E."/>
            <person name="Murat C."/>
            <person name="Riley R."/>
            <person name="Ohm R."/>
            <person name="Sun H."/>
            <person name="Tunlid A."/>
            <person name="Henrissat B."/>
            <person name="Grigoriev I.V."/>
            <person name="Hibbett D.S."/>
            <person name="Martin F."/>
        </authorList>
    </citation>
    <scope>NUCLEOTIDE SEQUENCE [LARGE SCALE GENOMIC DNA]</scope>
    <source>
        <strain evidence="2">Ve08.2h10</strain>
    </source>
</reference>
<dbReference type="STRING" id="930991.A0A0D0BXZ3"/>
<dbReference type="InParanoid" id="A0A0D0BXZ3"/>
<evidence type="ECO:0008006" key="3">
    <source>
        <dbReference type="Google" id="ProtNLM"/>
    </source>
</evidence>
<gene>
    <name evidence="1" type="ORF">PAXRUDRAFT_171051</name>
</gene>
<feature type="non-terminal residue" evidence="1">
    <location>
        <position position="1"/>
    </location>
</feature>
<dbReference type="OrthoDB" id="3200967at2759"/>
<accession>A0A0D0BXZ3</accession>
<evidence type="ECO:0000313" key="2">
    <source>
        <dbReference type="Proteomes" id="UP000054538"/>
    </source>
</evidence>
<dbReference type="HOGENOM" id="CLU_2580351_0_0_1"/>